<keyword evidence="1" id="KW-0812">Transmembrane</keyword>
<evidence type="ECO:0008006" key="4">
    <source>
        <dbReference type="Google" id="ProtNLM"/>
    </source>
</evidence>
<feature type="transmembrane region" description="Helical" evidence="1">
    <location>
        <begin position="258"/>
        <end position="277"/>
    </location>
</feature>
<comment type="caution">
    <text evidence="2">The sequence shown here is derived from an EMBL/GenBank/DDBJ whole genome shotgun (WGS) entry which is preliminary data.</text>
</comment>
<keyword evidence="1" id="KW-0472">Membrane</keyword>
<protein>
    <recommendedName>
        <fullName evidence="4">Integral membrane protein</fullName>
    </recommendedName>
</protein>
<feature type="transmembrane region" description="Helical" evidence="1">
    <location>
        <begin position="189"/>
        <end position="207"/>
    </location>
</feature>
<dbReference type="Proteomes" id="UP000623461">
    <property type="component" value="Unassembled WGS sequence"/>
</dbReference>
<feature type="transmembrane region" description="Helical" evidence="1">
    <location>
        <begin position="297"/>
        <end position="319"/>
    </location>
</feature>
<organism evidence="2 3">
    <name type="scientific">Terrabacter tumescens</name>
    <dbReference type="NCBI Taxonomy" id="60443"/>
    <lineage>
        <taxon>Bacteria</taxon>
        <taxon>Bacillati</taxon>
        <taxon>Actinomycetota</taxon>
        <taxon>Actinomycetes</taxon>
        <taxon>Micrococcales</taxon>
        <taxon>Intrasporangiaceae</taxon>
        <taxon>Terrabacter</taxon>
    </lineage>
</organism>
<sequence>MDADTRDRARKEPALTVNATASSWLTLRRRAASAVVVAVTPYLLIKVAWTAGLFLPTAQMGESGWRAINAATAALAAAAIVLAMAFSRPWGERVPAWLVALPVWVATGLLVPVVLLAPVLGPAAVARDQEAGAAEVWSHEQVLVMVSLVGVGIGLPLALVGYARARWPWAFSGTVGAGRNHTKQLRTTLARLAAGGALALGLTKIYWASGGVLGLDADRLHLRDEWWHLLSLSTGVWAVLGAWGLLVTTTCRGASRFVVPMAAVWTSSSVMFAQNLYSALSATRADAQPAPEHPLALVLTTDAGLVLGALMVTVLLFVLHDRRIALRGRDATTAPIPPARPDPTGTT</sequence>
<dbReference type="EMBL" id="BMNZ01000009">
    <property type="protein sequence ID" value="GGN07239.1"/>
    <property type="molecule type" value="Genomic_DNA"/>
</dbReference>
<dbReference type="RefSeq" id="WP_229675102.1">
    <property type="nucleotide sequence ID" value="NZ_BMNZ01000009.1"/>
</dbReference>
<gene>
    <name evidence="2" type="ORF">GCM10009721_38740</name>
</gene>
<proteinExistence type="predicted"/>
<evidence type="ECO:0000256" key="1">
    <source>
        <dbReference type="SAM" id="Phobius"/>
    </source>
</evidence>
<feature type="transmembrane region" description="Helical" evidence="1">
    <location>
        <begin position="31"/>
        <end position="55"/>
    </location>
</feature>
<reference evidence="3" key="1">
    <citation type="journal article" date="2019" name="Int. J. Syst. Evol. Microbiol.">
        <title>The Global Catalogue of Microorganisms (GCM) 10K type strain sequencing project: providing services to taxonomists for standard genome sequencing and annotation.</title>
        <authorList>
            <consortium name="The Broad Institute Genomics Platform"/>
            <consortium name="The Broad Institute Genome Sequencing Center for Infectious Disease"/>
            <person name="Wu L."/>
            <person name="Ma J."/>
        </authorList>
    </citation>
    <scope>NUCLEOTIDE SEQUENCE [LARGE SCALE GENOMIC DNA]</scope>
    <source>
        <strain evidence="3">JCM 1365</strain>
    </source>
</reference>
<feature type="transmembrane region" description="Helical" evidence="1">
    <location>
        <begin position="67"/>
        <end position="86"/>
    </location>
</feature>
<name>A0ABQ2IGQ0_9MICO</name>
<accession>A0ABQ2IGQ0</accession>
<feature type="transmembrane region" description="Helical" evidence="1">
    <location>
        <begin position="98"/>
        <end position="121"/>
    </location>
</feature>
<feature type="transmembrane region" description="Helical" evidence="1">
    <location>
        <begin position="141"/>
        <end position="162"/>
    </location>
</feature>
<feature type="transmembrane region" description="Helical" evidence="1">
    <location>
        <begin position="227"/>
        <end position="246"/>
    </location>
</feature>
<keyword evidence="1" id="KW-1133">Transmembrane helix</keyword>
<keyword evidence="3" id="KW-1185">Reference proteome</keyword>
<evidence type="ECO:0000313" key="3">
    <source>
        <dbReference type="Proteomes" id="UP000623461"/>
    </source>
</evidence>
<evidence type="ECO:0000313" key="2">
    <source>
        <dbReference type="EMBL" id="GGN07239.1"/>
    </source>
</evidence>